<evidence type="ECO:0000313" key="2">
    <source>
        <dbReference type="EMBL" id="AWK71524.1"/>
    </source>
</evidence>
<dbReference type="PANTHER" id="PTHR35563">
    <property type="entry name" value="BARREL METAL-DEPENDENT HYDROLASE, PUTATIVE (AFU_ORTHOLOGUE AFUA_1G16240)-RELATED"/>
    <property type="match status" value="1"/>
</dbReference>
<dbReference type="KEGG" id="roz:CBI38_07885"/>
<keyword evidence="3" id="KW-1185">Reference proteome</keyword>
<dbReference type="InterPro" id="IPR032466">
    <property type="entry name" value="Metal_Hydrolase"/>
</dbReference>
<sequence>MSTGNDGTGGRQVFDAHLHVVDPRFPLVPNDGYLPPEFTVSDYTRRVAGLGVIGGAVVSGSFQAFDQTYLLDALGALGDDFVGVTQLPASVTDEEVLHLDACGVRALRFNVRRGGSESLSHLDTLARRVHELAGWHAELYIDSRDLDDLGDLVAALPAASIDHLGLSAEGLPHLLTLVEKGIRVKATGLGRGNLDVAAALTALVAVNPRAVMFGTDLPSTRAPRPFADSDLEIVADAVGGEHVEAVFYGNAAEFYRVAEPLAAARTSC</sequence>
<dbReference type="PANTHER" id="PTHR35563:SF2">
    <property type="entry name" value="BARREL METAL-DEPENDENT HYDROLASE, PUTATIVE (AFU_ORTHOLOGUE AFUA_1G16240)-RELATED"/>
    <property type="match status" value="1"/>
</dbReference>
<protein>
    <submittedName>
        <fullName evidence="2">2-pyrone-4,6-dicarboxylate hydrolase</fullName>
    </submittedName>
</protein>
<reference evidence="2 3" key="1">
    <citation type="submission" date="2017-05" db="EMBL/GenBank/DDBJ databases">
        <title>Isolation of Rhodococcus sp. S2-17 biodegrading of BP-3.</title>
        <authorList>
            <person name="Lee Y."/>
            <person name="Kim K.H."/>
            <person name="Chun B.H."/>
            <person name="Jung H.S."/>
            <person name="Jeon C.O."/>
        </authorList>
    </citation>
    <scope>NUCLEOTIDE SEQUENCE [LARGE SCALE GENOMIC DNA]</scope>
    <source>
        <strain evidence="2 3">S2-17</strain>
    </source>
</reference>
<name>A0A2S2BSI9_9NOCA</name>
<dbReference type="InterPro" id="IPR006680">
    <property type="entry name" value="Amidohydro-rel"/>
</dbReference>
<dbReference type="Pfam" id="PF04909">
    <property type="entry name" value="Amidohydro_2"/>
    <property type="match status" value="1"/>
</dbReference>
<dbReference type="AlphaFoldDB" id="A0A2S2BSI9"/>
<proteinExistence type="predicted"/>
<organism evidence="2 3">
    <name type="scientific">Rhodococcus oxybenzonivorans</name>
    <dbReference type="NCBI Taxonomy" id="1990687"/>
    <lineage>
        <taxon>Bacteria</taxon>
        <taxon>Bacillati</taxon>
        <taxon>Actinomycetota</taxon>
        <taxon>Actinomycetes</taxon>
        <taxon>Mycobacteriales</taxon>
        <taxon>Nocardiaceae</taxon>
        <taxon>Rhodococcus</taxon>
    </lineage>
</organism>
<feature type="domain" description="Amidohydrolase-related" evidence="1">
    <location>
        <begin position="15"/>
        <end position="256"/>
    </location>
</feature>
<keyword evidence="2" id="KW-0378">Hydrolase</keyword>
<dbReference type="RefSeq" id="WP_109327864.1">
    <property type="nucleotide sequence ID" value="NZ_CP021354.1"/>
</dbReference>
<gene>
    <name evidence="2" type="ORF">CBI38_07885</name>
</gene>
<dbReference type="OrthoDB" id="5450317at2"/>
<accession>A0A2S2BSI9</accession>
<dbReference type="EMBL" id="CP021354">
    <property type="protein sequence ID" value="AWK71524.1"/>
    <property type="molecule type" value="Genomic_DNA"/>
</dbReference>
<dbReference type="SUPFAM" id="SSF51556">
    <property type="entry name" value="Metallo-dependent hydrolases"/>
    <property type="match status" value="1"/>
</dbReference>
<dbReference type="Proteomes" id="UP000245711">
    <property type="component" value="Chromosome"/>
</dbReference>
<evidence type="ECO:0000313" key="3">
    <source>
        <dbReference type="Proteomes" id="UP000245711"/>
    </source>
</evidence>
<evidence type="ECO:0000259" key="1">
    <source>
        <dbReference type="Pfam" id="PF04909"/>
    </source>
</evidence>
<dbReference type="InterPro" id="IPR052358">
    <property type="entry name" value="Aro_Compnd_Degr_Hydrolases"/>
</dbReference>
<dbReference type="GO" id="GO:0016787">
    <property type="term" value="F:hydrolase activity"/>
    <property type="evidence" value="ECO:0007669"/>
    <property type="project" value="UniProtKB-KW"/>
</dbReference>
<dbReference type="Gene3D" id="3.20.20.140">
    <property type="entry name" value="Metal-dependent hydrolases"/>
    <property type="match status" value="1"/>
</dbReference>